<feature type="domain" description="EGF-like" evidence="2">
    <location>
        <begin position="730"/>
        <end position="766"/>
    </location>
</feature>
<feature type="domain" description="EGF-like" evidence="2">
    <location>
        <begin position="2049"/>
        <end position="2081"/>
    </location>
</feature>
<dbReference type="CDD" id="cd00609">
    <property type="entry name" value="AAT_like"/>
    <property type="match status" value="1"/>
</dbReference>
<feature type="domain" description="EGF-like" evidence="2">
    <location>
        <begin position="914"/>
        <end position="947"/>
    </location>
</feature>
<feature type="domain" description="EGF-like" evidence="2">
    <location>
        <begin position="830"/>
        <end position="862"/>
    </location>
</feature>
<feature type="domain" description="EGF-like" evidence="2">
    <location>
        <begin position="2490"/>
        <end position="2522"/>
    </location>
</feature>
<feature type="domain" description="EGF-like" evidence="2">
    <location>
        <begin position="999"/>
        <end position="1031"/>
    </location>
</feature>
<protein>
    <recommendedName>
        <fullName evidence="2">EGF-like domain-containing protein</fullName>
    </recommendedName>
</protein>
<feature type="region of interest" description="Disordered" evidence="1">
    <location>
        <begin position="1796"/>
        <end position="1816"/>
    </location>
</feature>
<dbReference type="InterPro" id="IPR000742">
    <property type="entry name" value="EGF"/>
</dbReference>
<dbReference type="Proteomes" id="UP001177023">
    <property type="component" value="Unassembled WGS sequence"/>
</dbReference>
<feature type="domain" description="EGF-like" evidence="2">
    <location>
        <begin position="436"/>
        <end position="472"/>
    </location>
</feature>
<feature type="domain" description="EGF-like" evidence="2">
    <location>
        <begin position="2308"/>
        <end position="2344"/>
    </location>
</feature>
<feature type="domain" description="EGF-like" evidence="2">
    <location>
        <begin position="1467"/>
        <end position="1499"/>
    </location>
</feature>
<feature type="domain" description="EGF-like" evidence="2">
    <location>
        <begin position="1425"/>
        <end position="1457"/>
    </location>
</feature>
<dbReference type="Pfam" id="PF00155">
    <property type="entry name" value="Aminotran_1_2"/>
    <property type="match status" value="1"/>
</dbReference>
<dbReference type="InterPro" id="IPR015422">
    <property type="entry name" value="PyrdxlP-dep_Trfase_small"/>
</dbReference>
<dbReference type="GO" id="GO:0016810">
    <property type="term" value="F:hydrolase activity, acting on carbon-nitrogen (but not peptide) bonds"/>
    <property type="evidence" value="ECO:0007669"/>
    <property type="project" value="InterPro"/>
</dbReference>
<dbReference type="Pfam" id="PF01683">
    <property type="entry name" value="EB"/>
    <property type="match status" value="16"/>
</dbReference>
<dbReference type="Pfam" id="PF01522">
    <property type="entry name" value="Polysacc_deac_1"/>
    <property type="match status" value="1"/>
</dbReference>
<dbReference type="PANTHER" id="PTHR45985:SF3">
    <property type="entry name" value="CHITIN DEACETYLASE-LIKE 4"/>
    <property type="match status" value="1"/>
</dbReference>
<dbReference type="GO" id="GO:0008483">
    <property type="term" value="F:transaminase activity"/>
    <property type="evidence" value="ECO:0007669"/>
    <property type="project" value="InterPro"/>
</dbReference>
<feature type="domain" description="EGF-like" evidence="2">
    <location>
        <begin position="1124"/>
        <end position="1157"/>
    </location>
</feature>
<feature type="domain" description="EGF-like" evidence="2">
    <location>
        <begin position="2184"/>
        <end position="2217"/>
    </location>
</feature>
<dbReference type="InterPro" id="IPR015421">
    <property type="entry name" value="PyrdxlP-dep_Trfase_major"/>
</dbReference>
<dbReference type="InterPro" id="IPR006149">
    <property type="entry name" value="EB_dom"/>
</dbReference>
<feature type="domain" description="EGF-like" evidence="2">
    <location>
        <begin position="2649"/>
        <end position="2683"/>
    </location>
</feature>
<evidence type="ECO:0000313" key="3">
    <source>
        <dbReference type="EMBL" id="CAJ0583895.1"/>
    </source>
</evidence>
<feature type="domain" description="EGF-like" evidence="2">
    <location>
        <begin position="2940"/>
        <end position="2972"/>
    </location>
</feature>
<accession>A0AA36G987</accession>
<feature type="domain" description="EGF-like" evidence="2">
    <location>
        <begin position="2447"/>
        <end position="2482"/>
    </location>
</feature>
<dbReference type="SMART" id="SM00181">
    <property type="entry name" value="EGF"/>
    <property type="match status" value="38"/>
</dbReference>
<feature type="domain" description="EGF-like" evidence="2">
    <location>
        <begin position="2897"/>
        <end position="2930"/>
    </location>
</feature>
<feature type="domain" description="EGF-like" evidence="2">
    <location>
        <begin position="779"/>
        <end position="821"/>
    </location>
</feature>
<organism evidence="3 4">
    <name type="scientific">Mesorhabditis spiculigera</name>
    <dbReference type="NCBI Taxonomy" id="96644"/>
    <lineage>
        <taxon>Eukaryota</taxon>
        <taxon>Metazoa</taxon>
        <taxon>Ecdysozoa</taxon>
        <taxon>Nematoda</taxon>
        <taxon>Chromadorea</taxon>
        <taxon>Rhabditida</taxon>
        <taxon>Rhabditina</taxon>
        <taxon>Rhabditomorpha</taxon>
        <taxon>Rhabditoidea</taxon>
        <taxon>Rhabditidae</taxon>
        <taxon>Mesorhabditinae</taxon>
        <taxon>Mesorhabditis</taxon>
    </lineage>
</organism>
<evidence type="ECO:0000313" key="4">
    <source>
        <dbReference type="Proteomes" id="UP001177023"/>
    </source>
</evidence>
<feature type="domain" description="EGF-like" evidence="2">
    <location>
        <begin position="2090"/>
        <end position="2122"/>
    </location>
</feature>
<sequence>MSANSTDSTESWPTYKSSHAADLLYQPWSKFEQMRNAITPNPTKSRILMGAGDPTANPGTPRCRYAAEALIRAVQTQENDGYLLWSGGIPAREAIAEHYSSPTRKLTAENVIMTIGGGHGLELIIQGLAEPGENVLFPKACYKVYETYALAYEVKFQSYKLNVEDGLIDLVDLEKQINPKTKAIFVTNPHNPLGTVYPKEHLEDLLRIARKHRLPIVSDEIYGKLTFGAEFYPLAELEPKVPIITVDALSKAYLVPGWRCGWLILDDYKNCLAEAWFGMRQLTLKTIGPCSVVQAAIPDILKNTPKHYFTDLRATLKRNAELFTENLKNIPGIKPIHPSGAIYYCAKLDQAVFGADIEFMCKLLEAEAVTVMPGSLLGLDGHFRALLLLPEAAILDACERIQCIEGVCLCKQFHRYHAANGTCIPNEEAVYPGQSGCDDSRQCNKGFPGALCDKMKSCQCPDGMIAQQQTCLTPNALANMIMADPQLSTNNYPGQLNYGTYQRSPNRSLRRRPTQQQNVDNGLCAVDSDCAGYPMSYCDGVCKCISGALNAGSTCVSGGIAMSSSTCSSGQIYVAEAGACMTSQQPGEPCQYSQQCSANEPGAFCLKLKCECVYGMQQSGPGCTFVDSQCPQRGFIWISELGACKEVIPPGGKGCSHNLQCQGAYPDATCFLQTCSCPPDFPIAIDGTCGRNCSSGMTYSGVTGQCLPTVQPGDQCLYSSQCHAIHPGMICDRNRCTCSNGQVFSGNQCTEVCPQGYRVNSKGVCSPGCTPTQIEFQGECLNQATPGQSCLVNAQCTGGASCQNGVCVCPLAMVPSGGACMPVQAPPLASCLNGEQCTGGSFCVSGNCSCPLGQSVLNGQCVTPIAVPPNSPCNPSVSCGGGSSCVSNVCQCPASQVVVDEICTLPPAVNPGGPCPSGMERCLGQSSCINGACTCPFGTTIQNAQCIPIAAASPGSPCGSASTCHGLAVCIDGMCKCPFGMTIQNGECRAAPTASVGSSCANDETCVGGSLCIGAICSCPTGSRAIQGVCTAIASVQPGQTCSACVCEIGQTPTGECIITSKLRDQYKPRSPQAVPKPFTNKVVVEIPRRKEPLAIANKEMMRQISTNSLTNTTIPKSVDIGSACVRVGVTCAGGSVCVSGLCVCPLGTIPHHNQCVEHSTVNPGESCARGEECTGGSQCNDRSLVCECTNPLQIIIGGRCENRLRSHPGYPCGNGEVCVGGSECVDGRCQCTNGRVNINKQCIYRPDSKPGALCGNGERCTGNSECDQTTKKCTCPRGMASIEDVCTAFSFVFPGESCMSLAARCGGQSYCVRGTCQCAENMVPLNGKCTRVKQALPGTRCSAAENCVGRSACRDGQCVCMHPLVLRGHRCDTPRNVAPGESCRPGDNCLANSACKDNFCMCPVGQIVRHQRCEPRRMVRPTYTCSKEDICTGFSTCQNNVCVCQTGQTVVDDKCVDATTALPGQECGRNVICSGGAQCIGDMCVCGSDQRIYGNKCQDIIRVGPEASCAKNEVCTGGSTCDRKHRICRCPNRQFASQGKCVPISVEISPARKIVPTTTTAEPEEEMLTKTTSGVRPTTFHRYRCYSNDDCKKYGSGSVCRYRICACPAGMVMNRQRKCEPAPDLPRPALLHRDCTSTSQCAIANSVCEQGQCICIPGYRIFGGTQCILRGPPTTTPAPIEITTSQFVTSITPKNREIPPVAQLRELQKEKHGSTLVSATYKPITSNSIPTEENVESPKESALKAIEEEKKIISVLENIFGKGRPESAVKPTPTTQTQTTIPTTMSPVVTVATIRPASTTTTTSPTTLSSSTSKSVSTSVEPEIKIVYPGQWCDDMHVFCSNGSTCVLNTCQCRPDLVLIEQRCIAPVEARRCIASNQCPSGAECVRGRCVCPSGMALSRFGFCLSIVFVDPGMSCADGEQCRGDSTCVDGICACNEGLILTKDNKCRPPISDELANNRFQLHAQDQDSPHVHANAANNQQPTKRMKRQDPLITKHLPGESCSGDVDCINPSLCLDTFCRCPPSHFQSGNVCIDKNAVSSSISLPGDHCSQNDVCDGGAVCVNHVCKCPAAMVPEGPFCFQVTAKSGQSCSNGELCLNGSLCIEGTCSCPTGFNDVDGQCIKKKIARQNIATSCIQNPSICPGGSYCGNGICVCPYGQSFINGICTTNSNTGTNVQYASPGAACVDGSTRCLGNSICINSFCICPGGEQIRNGMCVAIDSDASPGEMCQTGITTCTGNSYCTNNICRCQSTQVNLNGQCSNVLQASVSNCQSCPSNSQCVRDQCQCNNGYQMSSNNFCLRYAYPGQQCDYSSTCQSNSACQNSICTCNSGYTMTQGLATPSCVQAANPGEFCSSNLPCGSNSQCLLGQCACNQGYAPSNNGAYCAEIVQANQACGQQSICVANSQCSNAQCNPIVRTISCQPGFTYDQTSQQCIRVVALVASPQENCGLNPPCAENSYCNQGQCSCNNGYYYSSSSQPNCQPFIQANQPCQQNSVCVQNSACNSGTCQCNNGYQYSNGNCMANDNYAHPGQSCGNGQICQGGSRCDGTVCRCPFGFFPAGQQCVPANQDPYISITIVPDNVYQLSLGSQCEPRCNTDANCNQRCGYSSICSTRGLCTCPVGYIQVGNSCVNNGGSSCGACGTPMPGDRCNNTAPCGGGSVCVLGICACPPGYNPSIDGLSCEQATAPLTLQRMAKKKECSKDTECSGGMHCVSKTCICPRGTTLIDGKCASVMSSGSKRSPVYPGSFCANTPQCQKNSQCFLNRCVCVGDRMTNSTGHCVSPFEADTGEALPGSRCTVGGPPCMGDSICDQGYCVCPLGTETTMEPYCSRTDGEPPLLQFAPNSEALSTKTSCSTYKECKSPRVCGASKLCECPFFMREDERGVCVLYNDVAPGKPCDYPSARCANGSECVQNLCACKSGLTLTNGVCMADSRARPGELCMEGVECDHGAQCINNICKCPIGITEFQKPCKTVGKRSVDTNKIEDDLRLRPPTPTKEVLTDCPTDGSCKLPDCFCSRTGSTIPGNLSQKETPQIIILTFDDPVTDRTINIYKSLLDGRIRNPNGCAIKGTFFISHQWNNYDQTQWLYSRDNEIGVNSITHETLTTATEQRWRHEMGGLRESLKEFSYVEQDSIKGIRAPQLLIGGDNQFTMMQKAGFTYDNSIPLRGGPYWPQTLDHKMAWDCEEQNCPTKPFKGLWEIPIHQLISTNGKYAAMARSAIRPFDSRDGVANMLKRNFLKHYKGNRAPFVITADTDFLTILPDNGAVNALSDFLNDVLNRTDVYVVTASQAIEWMKKPTKVAEIERFAPWQCQFLLNDHVQPCESPSVCTYSASSLQGGTPHSFRVCGSCPLAYPWIENPLGKRLLTV</sequence>
<keyword evidence="4" id="KW-1185">Reference proteome</keyword>
<proteinExistence type="predicted"/>
<name>A0AA36G987_9BILA</name>
<feature type="domain" description="EGF-like" evidence="2">
    <location>
        <begin position="2352"/>
        <end position="2386"/>
    </location>
</feature>
<dbReference type="SMART" id="SM00289">
    <property type="entry name" value="WR1"/>
    <property type="match status" value="24"/>
</dbReference>
<feature type="domain" description="EGF-like" evidence="2">
    <location>
        <begin position="2002"/>
        <end position="2034"/>
    </location>
</feature>
<dbReference type="InterPro" id="IPR015424">
    <property type="entry name" value="PyrdxlP-dep_Trfase"/>
</dbReference>
<feature type="domain" description="EGF-like" evidence="2">
    <location>
        <begin position="1383"/>
        <end position="1415"/>
    </location>
</feature>
<feature type="domain" description="EGF-like" evidence="2">
    <location>
        <begin position="2796"/>
        <end position="2830"/>
    </location>
</feature>
<feature type="domain" description="EGF-like" evidence="2">
    <location>
        <begin position="1167"/>
        <end position="1202"/>
    </location>
</feature>
<feature type="domain" description="EGF-like" evidence="2">
    <location>
        <begin position="1509"/>
        <end position="1543"/>
    </location>
</feature>
<dbReference type="InterPro" id="IPR052740">
    <property type="entry name" value="CE4"/>
</dbReference>
<evidence type="ECO:0000256" key="1">
    <source>
        <dbReference type="SAM" id="MobiDB-lite"/>
    </source>
</evidence>
<dbReference type="InterPro" id="IPR002509">
    <property type="entry name" value="NODB_dom"/>
</dbReference>
<feature type="compositionally biased region" description="Low complexity" evidence="1">
    <location>
        <begin position="1799"/>
        <end position="1816"/>
    </location>
</feature>
<dbReference type="InterPro" id="IPR006150">
    <property type="entry name" value="Cys_repeat_1"/>
</dbReference>
<dbReference type="GO" id="GO:0006520">
    <property type="term" value="P:amino acid metabolic process"/>
    <property type="evidence" value="ECO:0007669"/>
    <property type="project" value="InterPro"/>
</dbReference>
<feature type="domain" description="EGF-like" evidence="2">
    <location>
        <begin position="1833"/>
        <end position="1866"/>
    </location>
</feature>
<dbReference type="SUPFAM" id="SSF53383">
    <property type="entry name" value="PLP-dependent transferases"/>
    <property type="match status" value="1"/>
</dbReference>
<feature type="domain" description="EGF-like" evidence="2">
    <location>
        <begin position="2400"/>
        <end position="2435"/>
    </location>
</feature>
<dbReference type="InterPro" id="IPR005958">
    <property type="entry name" value="TyrNic_aminoTrfase"/>
</dbReference>
<feature type="domain" description="EGF-like" evidence="2">
    <location>
        <begin position="872"/>
        <end position="904"/>
    </location>
</feature>
<comment type="caution">
    <text evidence="3">The sequence shown here is derived from an EMBL/GenBank/DDBJ whole genome shotgun (WGS) entry which is preliminary data.</text>
</comment>
<dbReference type="NCBIfam" id="TIGR01265">
    <property type="entry name" value="tyr_nico_aTase"/>
    <property type="match status" value="1"/>
</dbReference>
<feature type="domain" description="EGF-like" evidence="2">
    <location>
        <begin position="2533"/>
        <end position="2565"/>
    </location>
</feature>
<dbReference type="InterPro" id="IPR004839">
    <property type="entry name" value="Aminotransferase_I/II_large"/>
</dbReference>
<feature type="domain" description="EGF-like" evidence="2">
    <location>
        <begin position="2600"/>
        <end position="2631"/>
    </location>
</feature>
<dbReference type="GO" id="GO:0030170">
    <property type="term" value="F:pyridoxal phosphate binding"/>
    <property type="evidence" value="ECO:0007669"/>
    <property type="project" value="InterPro"/>
</dbReference>
<dbReference type="EMBL" id="CATQJA010002665">
    <property type="protein sequence ID" value="CAJ0583895.1"/>
    <property type="molecule type" value="Genomic_DNA"/>
</dbReference>
<feature type="domain" description="EGF-like" evidence="2">
    <location>
        <begin position="1585"/>
        <end position="1621"/>
    </location>
</feature>
<dbReference type="Gene3D" id="3.40.640.10">
    <property type="entry name" value="Type I PLP-dependent aspartate aminotransferase-like (Major domain)"/>
    <property type="match status" value="1"/>
</dbReference>
<reference evidence="3" key="1">
    <citation type="submission" date="2023-06" db="EMBL/GenBank/DDBJ databases">
        <authorList>
            <person name="Delattre M."/>
        </authorList>
    </citation>
    <scope>NUCLEOTIDE SEQUENCE</scope>
    <source>
        <strain evidence="3">AF72</strain>
    </source>
</reference>
<gene>
    <name evidence="3" type="ORF">MSPICULIGERA_LOCUS21963</name>
</gene>
<feature type="region of interest" description="Disordered" evidence="1">
    <location>
        <begin position="1968"/>
        <end position="1990"/>
    </location>
</feature>
<feature type="non-terminal residue" evidence="3">
    <location>
        <position position="1"/>
    </location>
</feature>
<feature type="domain" description="EGF-like" evidence="2">
    <location>
        <begin position="1212"/>
        <end position="1244"/>
    </location>
</feature>
<dbReference type="Gene3D" id="3.90.1150.10">
    <property type="entry name" value="Aspartate Aminotransferase, domain 1"/>
    <property type="match status" value="1"/>
</dbReference>
<dbReference type="GO" id="GO:0005975">
    <property type="term" value="P:carbohydrate metabolic process"/>
    <property type="evidence" value="ECO:0007669"/>
    <property type="project" value="InterPro"/>
</dbReference>
<feature type="domain" description="EGF-like" evidence="2">
    <location>
        <begin position="2699"/>
        <end position="2731"/>
    </location>
</feature>
<feature type="domain" description="EGF-like" evidence="2">
    <location>
        <begin position="579"/>
        <end position="624"/>
    </location>
</feature>
<feature type="domain" description="EGF-like" evidence="2">
    <location>
        <begin position="1873"/>
        <end position="1906"/>
    </location>
</feature>
<feature type="domain" description="EGF-like" evidence="2">
    <location>
        <begin position="1635"/>
        <end position="1669"/>
    </location>
</feature>
<dbReference type="SUPFAM" id="SSF88713">
    <property type="entry name" value="Glycoside hydrolase/deacetylase"/>
    <property type="match status" value="1"/>
</dbReference>
<evidence type="ECO:0000259" key="2">
    <source>
        <dbReference type="SMART" id="SM00181"/>
    </source>
</evidence>
<dbReference type="InterPro" id="IPR011330">
    <property type="entry name" value="Glyco_hydro/deAcase_b/a-brl"/>
</dbReference>
<dbReference type="PANTHER" id="PTHR45985">
    <property type="match status" value="1"/>
</dbReference>
<feature type="domain" description="EGF-like" evidence="2">
    <location>
        <begin position="957"/>
        <end position="989"/>
    </location>
</feature>
<feature type="domain" description="EGF-like" evidence="2">
    <location>
        <begin position="1916"/>
        <end position="1949"/>
    </location>
</feature>
<feature type="domain" description="EGF-like" evidence="2">
    <location>
        <begin position="1254"/>
        <end position="1288"/>
    </location>
</feature>
<dbReference type="Gene3D" id="3.20.20.370">
    <property type="entry name" value="Glycoside hydrolase/deacetylase"/>
    <property type="match status" value="1"/>
</dbReference>